<dbReference type="AlphaFoldDB" id="A0A377Q4Y9"/>
<proteinExistence type="predicted"/>
<evidence type="ECO:0000313" key="3">
    <source>
        <dbReference type="EMBL" id="TCU82632.1"/>
    </source>
</evidence>
<keyword evidence="5" id="KW-1185">Reference proteome</keyword>
<dbReference type="EMBL" id="UGHR01000001">
    <property type="protein sequence ID" value="STQ89882.1"/>
    <property type="molecule type" value="Genomic_DNA"/>
</dbReference>
<feature type="domain" description="Immunity protein 43" evidence="1">
    <location>
        <begin position="56"/>
        <end position="199"/>
    </location>
</feature>
<dbReference type="Proteomes" id="UP000295794">
    <property type="component" value="Unassembled WGS sequence"/>
</dbReference>
<accession>A0A377Q4Y9</accession>
<reference evidence="3 5" key="2">
    <citation type="submission" date="2019-03" db="EMBL/GenBank/DDBJ databases">
        <title>Genomic Encyclopedia of Type Strains, Phase IV (KMG-IV): sequencing the most valuable type-strain genomes for metagenomic binning, comparative biology and taxonomic classification.</title>
        <authorList>
            <person name="Goeker M."/>
        </authorList>
    </citation>
    <scope>NUCLEOTIDE SEQUENCE [LARGE SCALE GENOMIC DNA]</scope>
    <source>
        <strain evidence="3 5">DSM 3764</strain>
    </source>
</reference>
<gene>
    <name evidence="3" type="ORF">EV682_1144</name>
    <name evidence="2" type="ORF">NCTC11159_00933</name>
</gene>
<evidence type="ECO:0000313" key="2">
    <source>
        <dbReference type="EMBL" id="STQ89882.1"/>
    </source>
</evidence>
<organism evidence="2 4">
    <name type="scientific">Iodobacter fluviatilis</name>
    <dbReference type="NCBI Taxonomy" id="537"/>
    <lineage>
        <taxon>Bacteria</taxon>
        <taxon>Pseudomonadati</taxon>
        <taxon>Pseudomonadota</taxon>
        <taxon>Betaproteobacteria</taxon>
        <taxon>Neisseriales</taxon>
        <taxon>Chitinibacteraceae</taxon>
        <taxon>Iodobacter</taxon>
    </lineage>
</organism>
<dbReference type="InterPro" id="IPR029079">
    <property type="entry name" value="Imm43"/>
</dbReference>
<protein>
    <recommendedName>
        <fullName evidence="1">Immunity protein 43 domain-containing protein</fullName>
    </recommendedName>
</protein>
<evidence type="ECO:0000259" key="1">
    <source>
        <dbReference type="Pfam" id="PF15570"/>
    </source>
</evidence>
<dbReference type="EMBL" id="SMBT01000014">
    <property type="protein sequence ID" value="TCU82632.1"/>
    <property type="molecule type" value="Genomic_DNA"/>
</dbReference>
<sequence>MSKYFVMAAKEETGCPSGFYYVYLLNTFDAKTYKTGGYGKLPWYTGPKRYGTPIPPFPSDLFLVTENTKYEYDIRSGSSYFYVLSEKFASIISEYKTNFIQISPVKYIDKNGDGVLGKSYFVGRTKPLKKEEVFDLHASKFVNESNYDFELLKIKNEFNFDLFDTRYTAPIQFSLIISEKMKAHLEREGIKGVDFLDLDLLKLNKDQSTSNEKPTYDPI</sequence>
<reference evidence="2 4" key="1">
    <citation type="submission" date="2018-06" db="EMBL/GenBank/DDBJ databases">
        <authorList>
            <consortium name="Pathogen Informatics"/>
            <person name="Doyle S."/>
        </authorList>
    </citation>
    <scope>NUCLEOTIDE SEQUENCE [LARGE SCALE GENOMIC DNA]</scope>
    <source>
        <strain evidence="2 4">NCTC11159</strain>
    </source>
</reference>
<name>A0A377Q4Y9_9NEIS</name>
<dbReference type="Proteomes" id="UP000255108">
    <property type="component" value="Unassembled WGS sequence"/>
</dbReference>
<evidence type="ECO:0000313" key="5">
    <source>
        <dbReference type="Proteomes" id="UP000295794"/>
    </source>
</evidence>
<evidence type="ECO:0000313" key="4">
    <source>
        <dbReference type="Proteomes" id="UP000255108"/>
    </source>
</evidence>
<dbReference type="Pfam" id="PF15570">
    <property type="entry name" value="Imm43"/>
    <property type="match status" value="1"/>
</dbReference>